<organism evidence="8 9">
    <name type="scientific">Eiseniibacteriota bacterium</name>
    <dbReference type="NCBI Taxonomy" id="2212470"/>
    <lineage>
        <taxon>Bacteria</taxon>
        <taxon>Candidatus Eiseniibacteriota</taxon>
    </lineage>
</organism>
<proteinExistence type="predicted"/>
<reference evidence="8" key="1">
    <citation type="submission" date="2021-05" db="EMBL/GenBank/DDBJ databases">
        <title>Energy efficiency and biological interactions define the core microbiome of deep oligotrophic groundwater.</title>
        <authorList>
            <person name="Mehrshad M."/>
            <person name="Lopez-Fernandez M."/>
            <person name="Bell E."/>
            <person name="Bernier-Latmani R."/>
            <person name="Bertilsson S."/>
            <person name="Dopson M."/>
        </authorList>
    </citation>
    <scope>NUCLEOTIDE SEQUENCE</scope>
    <source>
        <strain evidence="8">Modern_marine.mb.64</strain>
    </source>
</reference>
<comment type="caution">
    <text evidence="8">The sequence shown here is derived from an EMBL/GenBank/DDBJ whole genome shotgun (WGS) entry which is preliminary data.</text>
</comment>
<gene>
    <name evidence="8" type="ORF">KJ970_09220</name>
</gene>
<dbReference type="PANTHER" id="PTHR32309">
    <property type="entry name" value="TYROSINE-PROTEIN KINASE"/>
    <property type="match status" value="1"/>
</dbReference>
<evidence type="ECO:0000256" key="3">
    <source>
        <dbReference type="ARBA" id="ARBA00022692"/>
    </source>
</evidence>
<feature type="transmembrane region" description="Helical" evidence="6">
    <location>
        <begin position="354"/>
        <end position="377"/>
    </location>
</feature>
<feature type="transmembrane region" description="Helical" evidence="6">
    <location>
        <begin position="383"/>
        <end position="403"/>
    </location>
</feature>
<keyword evidence="3 6" id="KW-0812">Transmembrane</keyword>
<dbReference type="Pfam" id="PF02706">
    <property type="entry name" value="Wzz"/>
    <property type="match status" value="1"/>
</dbReference>
<feature type="transmembrane region" description="Helical" evidence="6">
    <location>
        <begin position="22"/>
        <end position="41"/>
    </location>
</feature>
<protein>
    <recommendedName>
        <fullName evidence="7">Polysaccharide chain length determinant N-terminal domain-containing protein</fullName>
    </recommendedName>
</protein>
<dbReference type="Proteomes" id="UP000777784">
    <property type="component" value="Unassembled WGS sequence"/>
</dbReference>
<evidence type="ECO:0000313" key="9">
    <source>
        <dbReference type="Proteomes" id="UP000777784"/>
    </source>
</evidence>
<dbReference type="InterPro" id="IPR050445">
    <property type="entry name" value="Bact_polysacc_biosynth/exp"/>
</dbReference>
<keyword evidence="5 6" id="KW-0472">Membrane</keyword>
<evidence type="ECO:0000256" key="2">
    <source>
        <dbReference type="ARBA" id="ARBA00022475"/>
    </source>
</evidence>
<accession>A0A948RU75</accession>
<evidence type="ECO:0000256" key="1">
    <source>
        <dbReference type="ARBA" id="ARBA00004651"/>
    </source>
</evidence>
<evidence type="ECO:0000256" key="6">
    <source>
        <dbReference type="SAM" id="Phobius"/>
    </source>
</evidence>
<dbReference type="InterPro" id="IPR003856">
    <property type="entry name" value="LPS_length_determ_N"/>
</dbReference>
<evidence type="ECO:0000256" key="4">
    <source>
        <dbReference type="ARBA" id="ARBA00022989"/>
    </source>
</evidence>
<dbReference type="GO" id="GO:0005886">
    <property type="term" value="C:plasma membrane"/>
    <property type="evidence" value="ECO:0007669"/>
    <property type="project" value="UniProtKB-SubCell"/>
</dbReference>
<keyword evidence="4 6" id="KW-1133">Transmembrane helix</keyword>
<evidence type="ECO:0000313" key="8">
    <source>
        <dbReference type="EMBL" id="MBU2691098.1"/>
    </source>
</evidence>
<sequence length="412" mass="45620">MTAQPSTTLPPRILRLLRWKRWILINTLIVAAGAVVVSLLLPEWYISTTCAFPPKREGAATSLLANDSGGDPLSMSLMASLLGGSAFDMPLFSSPSDIMVRILSSRPLKEKIIEKYDLMEHYKVRTMDEALRVFGGRVSVFVSREGFVTVAVEETDPQLAADMANDAMAMMDEIQRERRHSAAYTARVFTERRLAETRAWLAAAEDSLSLFQKQTGIVAPEEQATALVEVVAGMMGRRLALEVQLEALREIAGPTFPQVTRLTSEIEILDAAIEKMGMKASPEPSGPAASGSLTALSDQMLDYHRLLREVKIQETLHEYLITQHEFYRIQEVRDTPMTQILEVAKPAEKRSKPVRWIICAVSTLIAFGGSLTFFELLERLRDAALAGGTLSLLIEGVGGGFIIRKLRSPYTH</sequence>
<feature type="domain" description="Polysaccharide chain length determinant N-terminal" evidence="7">
    <location>
        <begin position="15"/>
        <end position="114"/>
    </location>
</feature>
<evidence type="ECO:0000256" key="5">
    <source>
        <dbReference type="ARBA" id="ARBA00023136"/>
    </source>
</evidence>
<dbReference type="AlphaFoldDB" id="A0A948RU75"/>
<dbReference type="PANTHER" id="PTHR32309:SF13">
    <property type="entry name" value="FERRIC ENTEROBACTIN TRANSPORT PROTEIN FEPE"/>
    <property type="match status" value="1"/>
</dbReference>
<comment type="subcellular location">
    <subcellularLocation>
        <location evidence="1">Cell membrane</location>
        <topology evidence="1">Multi-pass membrane protein</topology>
    </subcellularLocation>
</comment>
<name>A0A948RU75_UNCEI</name>
<dbReference type="EMBL" id="JAHJDP010000042">
    <property type="protein sequence ID" value="MBU2691098.1"/>
    <property type="molecule type" value="Genomic_DNA"/>
</dbReference>
<evidence type="ECO:0000259" key="7">
    <source>
        <dbReference type="Pfam" id="PF02706"/>
    </source>
</evidence>
<dbReference type="GO" id="GO:0004713">
    <property type="term" value="F:protein tyrosine kinase activity"/>
    <property type="evidence" value="ECO:0007669"/>
    <property type="project" value="TreeGrafter"/>
</dbReference>
<keyword evidence="2" id="KW-1003">Cell membrane</keyword>